<dbReference type="InterPro" id="IPR038490">
    <property type="entry name" value="Gingipain_propep_sf"/>
</dbReference>
<dbReference type="InterPro" id="IPR012600">
    <property type="entry name" value="Propeptide_C25"/>
</dbReference>
<dbReference type="Gene3D" id="2.60.40.3800">
    <property type="match status" value="1"/>
</dbReference>
<dbReference type="EMBL" id="MUKB01000076">
    <property type="protein sequence ID" value="OPX17788.1"/>
    <property type="molecule type" value="Genomic_DNA"/>
</dbReference>
<comment type="caution">
    <text evidence="2">The sequence shown here is derived from an EMBL/GenBank/DDBJ whole genome shotgun (WGS) entry which is preliminary data.</text>
</comment>
<accession>A0A1V4QEM4</accession>
<evidence type="ECO:0000259" key="1">
    <source>
        <dbReference type="Pfam" id="PF08126"/>
    </source>
</evidence>
<evidence type="ECO:0000313" key="2">
    <source>
        <dbReference type="EMBL" id="OPX17788.1"/>
    </source>
</evidence>
<dbReference type="GO" id="GO:0004197">
    <property type="term" value="F:cysteine-type endopeptidase activity"/>
    <property type="evidence" value="ECO:0007669"/>
    <property type="project" value="InterPro"/>
</dbReference>
<organism evidence="2 3">
    <name type="scientific">candidate division WOR-3 bacterium 4484_100</name>
    <dbReference type="NCBI Taxonomy" id="1936077"/>
    <lineage>
        <taxon>Bacteria</taxon>
        <taxon>Bacteria division WOR-3</taxon>
    </lineage>
</organism>
<feature type="non-terminal residue" evidence="2">
    <location>
        <position position="266"/>
    </location>
</feature>
<feature type="domain" description="Gingipain propeptide" evidence="1">
    <location>
        <begin position="39"/>
        <end position="167"/>
    </location>
</feature>
<protein>
    <recommendedName>
        <fullName evidence="1">Gingipain propeptide domain-containing protein</fullName>
    </recommendedName>
</protein>
<dbReference type="Pfam" id="PF08126">
    <property type="entry name" value="Propeptide_C25"/>
    <property type="match status" value="1"/>
</dbReference>
<dbReference type="Proteomes" id="UP000191663">
    <property type="component" value="Unassembled WGS sequence"/>
</dbReference>
<reference evidence="3" key="1">
    <citation type="submission" date="2017-01" db="EMBL/GenBank/DDBJ databases">
        <title>Novel pathways for hydrocarbon cycling and metabolic interdependencies in hydrothermal sediment communities.</title>
        <authorList>
            <person name="Dombrowski N."/>
            <person name="Seitz K."/>
            <person name="Teske A."/>
            <person name="Baker B."/>
        </authorList>
    </citation>
    <scope>NUCLEOTIDE SEQUENCE [LARGE SCALE GENOMIC DNA]</scope>
</reference>
<dbReference type="AlphaFoldDB" id="A0A1V4QEM4"/>
<evidence type="ECO:0000313" key="3">
    <source>
        <dbReference type="Proteomes" id="UP000191663"/>
    </source>
</evidence>
<proteinExistence type="predicted"/>
<name>A0A1V4QEM4_UNCW3</name>
<sequence>MKVLRSFILTGAWVILLWGGYTIDYSPAEFSFYKEKGYDRIKTPRFELCGEPGTPELPAVYLNYIIPPDAKAESIIISQSHLVQIPGKYLIFPAQPPSPIGETLPWVPPDTLIYNSDSLFPGRFIRITDVGIMDGARIVTVEFRPLRYRPKTGRLYIVRQVQFEFVFGPNSLPELRPQVRGRYEQMVYDVAIREVVENDYEVSAYYQKPVIVEENQLGSISPFPTAPAVIIAPDEFHSAFQVYADWMTDQGIRTALISPQTIYGYF</sequence>
<gene>
    <name evidence="2" type="ORF">BXT86_04585</name>
</gene>